<proteinExistence type="predicted"/>
<sequence>MMQKCVRCEFGYGADLARPRLPKEVYDGLAAPLEGAMSSLDLSTTVFVPSLDQAPCGNAFRRYYSSPPGALPGYWGASTTRATTEAGDPADLELNANARNPAGEILGIATDIIQELVDLAGEEDKECKFTNRVGTVILLDYRDLNALVFSDRKASTANLQGAYCFEVDLPLAFFRHKKYKICAFEKGKFVRPGDGGCRSWGFGGCYTRSNDRTVSFCNRIPNPTSTVTRAVTSVVAVTSVEDITTSVHAVTSVVAVTSQVIVTST</sequence>
<evidence type="ECO:0000313" key="1">
    <source>
        <dbReference type="EMBL" id="KAK3385529.1"/>
    </source>
</evidence>
<reference evidence="1" key="1">
    <citation type="journal article" date="2023" name="Mol. Phylogenet. Evol.">
        <title>Genome-scale phylogeny and comparative genomics of the fungal order Sordariales.</title>
        <authorList>
            <person name="Hensen N."/>
            <person name="Bonometti L."/>
            <person name="Westerberg I."/>
            <person name="Brannstrom I.O."/>
            <person name="Guillou S."/>
            <person name="Cros-Aarteil S."/>
            <person name="Calhoun S."/>
            <person name="Haridas S."/>
            <person name="Kuo A."/>
            <person name="Mondo S."/>
            <person name="Pangilinan J."/>
            <person name="Riley R."/>
            <person name="LaButti K."/>
            <person name="Andreopoulos B."/>
            <person name="Lipzen A."/>
            <person name="Chen C."/>
            <person name="Yan M."/>
            <person name="Daum C."/>
            <person name="Ng V."/>
            <person name="Clum A."/>
            <person name="Steindorff A."/>
            <person name="Ohm R.A."/>
            <person name="Martin F."/>
            <person name="Silar P."/>
            <person name="Natvig D.O."/>
            <person name="Lalanne C."/>
            <person name="Gautier V."/>
            <person name="Ament-Velasquez S.L."/>
            <person name="Kruys A."/>
            <person name="Hutchinson M.I."/>
            <person name="Powell A.J."/>
            <person name="Barry K."/>
            <person name="Miller A.N."/>
            <person name="Grigoriev I.V."/>
            <person name="Debuchy R."/>
            <person name="Gladieux P."/>
            <person name="Hiltunen Thoren M."/>
            <person name="Johannesson H."/>
        </authorList>
    </citation>
    <scope>NUCLEOTIDE SEQUENCE</scope>
    <source>
        <strain evidence="1">CBS 232.78</strain>
    </source>
</reference>
<dbReference type="Proteomes" id="UP001285441">
    <property type="component" value="Unassembled WGS sequence"/>
</dbReference>
<keyword evidence="2" id="KW-1185">Reference proteome</keyword>
<gene>
    <name evidence="1" type="ORF">B0H63DRAFT_560112</name>
</gene>
<reference evidence="1" key="2">
    <citation type="submission" date="2023-06" db="EMBL/GenBank/DDBJ databases">
        <authorList>
            <consortium name="Lawrence Berkeley National Laboratory"/>
            <person name="Haridas S."/>
            <person name="Hensen N."/>
            <person name="Bonometti L."/>
            <person name="Westerberg I."/>
            <person name="Brannstrom I.O."/>
            <person name="Guillou S."/>
            <person name="Cros-Aarteil S."/>
            <person name="Calhoun S."/>
            <person name="Kuo A."/>
            <person name="Mondo S."/>
            <person name="Pangilinan J."/>
            <person name="Riley R."/>
            <person name="LaButti K."/>
            <person name="Andreopoulos B."/>
            <person name="Lipzen A."/>
            <person name="Chen C."/>
            <person name="Yanf M."/>
            <person name="Daum C."/>
            <person name="Ng V."/>
            <person name="Clum A."/>
            <person name="Steindorff A."/>
            <person name="Ohm R."/>
            <person name="Martin F."/>
            <person name="Silar P."/>
            <person name="Natvig D."/>
            <person name="Lalanne C."/>
            <person name="Gautier V."/>
            <person name="Ament-velasquez S.L."/>
            <person name="Kruys A."/>
            <person name="Hutchinson M.I."/>
            <person name="Powell A.J."/>
            <person name="Barry K."/>
            <person name="Miller A.N."/>
            <person name="Grigoriev I.V."/>
            <person name="Debuchy R."/>
            <person name="Gladieux P."/>
            <person name="Thoren M.H."/>
            <person name="Johannesson H."/>
        </authorList>
    </citation>
    <scope>NUCLEOTIDE SEQUENCE</scope>
    <source>
        <strain evidence="1">CBS 232.78</strain>
    </source>
</reference>
<evidence type="ECO:0000313" key="2">
    <source>
        <dbReference type="Proteomes" id="UP001285441"/>
    </source>
</evidence>
<dbReference type="AlphaFoldDB" id="A0AAE0NQ66"/>
<accession>A0AAE0NQ66</accession>
<protein>
    <submittedName>
        <fullName evidence="1">Uncharacterized protein</fullName>
    </submittedName>
</protein>
<name>A0AAE0NQ66_9PEZI</name>
<comment type="caution">
    <text evidence="1">The sequence shown here is derived from an EMBL/GenBank/DDBJ whole genome shotgun (WGS) entry which is preliminary data.</text>
</comment>
<dbReference type="EMBL" id="JAULSW010000004">
    <property type="protein sequence ID" value="KAK3385529.1"/>
    <property type="molecule type" value="Genomic_DNA"/>
</dbReference>
<organism evidence="1 2">
    <name type="scientific">Podospora didyma</name>
    <dbReference type="NCBI Taxonomy" id="330526"/>
    <lineage>
        <taxon>Eukaryota</taxon>
        <taxon>Fungi</taxon>
        <taxon>Dikarya</taxon>
        <taxon>Ascomycota</taxon>
        <taxon>Pezizomycotina</taxon>
        <taxon>Sordariomycetes</taxon>
        <taxon>Sordariomycetidae</taxon>
        <taxon>Sordariales</taxon>
        <taxon>Podosporaceae</taxon>
        <taxon>Podospora</taxon>
    </lineage>
</organism>